<protein>
    <recommendedName>
        <fullName evidence="4">QueT transporter</fullName>
    </recommendedName>
</protein>
<name>B9YAE3_9FIRM</name>
<dbReference type="PANTHER" id="PTHR40044:SF1">
    <property type="entry name" value="INTEGRAL MEMBRANE PROTEIN"/>
    <property type="match status" value="1"/>
</dbReference>
<feature type="transmembrane region" description="Helical" evidence="1">
    <location>
        <begin position="114"/>
        <end position="140"/>
    </location>
</feature>
<keyword evidence="1" id="KW-0472">Membrane</keyword>
<reference evidence="2 3" key="2">
    <citation type="submission" date="2009-02" db="EMBL/GenBank/DDBJ databases">
        <title>Draft genome sequence of Holdemania filiformis DSM 12042.</title>
        <authorList>
            <person name="Sudarsanam P."/>
            <person name="Ley R."/>
            <person name="Guruge J."/>
            <person name="Turnbaugh P.J."/>
            <person name="Mahowald M."/>
            <person name="Liep D."/>
            <person name="Gordon J."/>
        </authorList>
    </citation>
    <scope>NUCLEOTIDE SEQUENCE [LARGE SCALE GENOMIC DNA]</scope>
    <source>
        <strain evidence="2 3">DSM 12042</strain>
    </source>
</reference>
<sequence length="246" mass="26825">VKILKNKKEGYINDLYTNESEEGSTIRQRGFSDSSSLLIHRICYNDKRFERRNVSRNPLTINKTRKEFNKIMKNKTLVRFCISAVIAALYAAVSLALAPLSFGPVQIRIAEAMTLLPVLFPEAIAGVTLGCFLTNLIGAIMGVNLLGFFDVLAGTLATFLAALLTWKFRKLCIQGLPIVSALMPVLFNAVIVGAELAYVLYPTALVTGFAINALEVGLGELIACFVLGLPLVKALDKAQVAKRFGL</sequence>
<gene>
    <name evidence="2" type="ORF">HOLDEFILI_02800</name>
</gene>
<comment type="caution">
    <text evidence="2">The sequence shown here is derived from an EMBL/GenBank/DDBJ whole genome shotgun (WGS) entry which is preliminary data.</text>
</comment>
<dbReference type="EMBL" id="ACCF01000179">
    <property type="protein sequence ID" value="EEF67044.1"/>
    <property type="molecule type" value="Genomic_DNA"/>
</dbReference>
<dbReference type="Proteomes" id="UP000005950">
    <property type="component" value="Unassembled WGS sequence"/>
</dbReference>
<reference evidence="2 3" key="1">
    <citation type="submission" date="2008-12" db="EMBL/GenBank/DDBJ databases">
        <authorList>
            <person name="Fulton L."/>
            <person name="Clifton S."/>
            <person name="Fulton B."/>
            <person name="Xu J."/>
            <person name="Minx P."/>
            <person name="Pepin K.H."/>
            <person name="Johnson M."/>
            <person name="Bhonagiri V."/>
            <person name="Nash W.E."/>
            <person name="Mardis E.R."/>
            <person name="Wilson R.K."/>
        </authorList>
    </citation>
    <scope>NUCLEOTIDE SEQUENCE [LARGE SCALE GENOMIC DNA]</scope>
    <source>
        <strain evidence="2 3">DSM 12042</strain>
    </source>
</reference>
<keyword evidence="1" id="KW-1133">Transmembrane helix</keyword>
<feature type="transmembrane region" description="Helical" evidence="1">
    <location>
        <begin position="178"/>
        <end position="201"/>
    </location>
</feature>
<dbReference type="PANTHER" id="PTHR40044">
    <property type="entry name" value="INTEGRAL MEMBRANE PROTEIN-RELATED"/>
    <property type="match status" value="1"/>
</dbReference>
<dbReference type="HOGENOM" id="CLU_1126534_0_0_9"/>
<evidence type="ECO:0000313" key="2">
    <source>
        <dbReference type="EMBL" id="EEF67044.1"/>
    </source>
</evidence>
<feature type="transmembrane region" description="Helical" evidence="1">
    <location>
        <begin position="213"/>
        <end position="232"/>
    </location>
</feature>
<proteinExistence type="predicted"/>
<dbReference type="InterPro" id="IPR010387">
    <property type="entry name" value="QueT"/>
</dbReference>
<dbReference type="STRING" id="545696.HOLDEFILI_02800"/>
<keyword evidence="1" id="KW-0812">Transmembrane</keyword>
<accession>B9YAE3</accession>
<dbReference type="AlphaFoldDB" id="B9YAE3"/>
<dbReference type="eggNOG" id="COG4708">
    <property type="taxonomic scope" value="Bacteria"/>
</dbReference>
<evidence type="ECO:0000313" key="3">
    <source>
        <dbReference type="Proteomes" id="UP000005950"/>
    </source>
</evidence>
<evidence type="ECO:0008006" key="4">
    <source>
        <dbReference type="Google" id="ProtNLM"/>
    </source>
</evidence>
<feature type="transmembrane region" description="Helical" evidence="1">
    <location>
        <begin position="77"/>
        <end position="102"/>
    </location>
</feature>
<dbReference type="Pfam" id="PF06177">
    <property type="entry name" value="QueT"/>
    <property type="match status" value="1"/>
</dbReference>
<feature type="non-terminal residue" evidence="2">
    <location>
        <position position="1"/>
    </location>
</feature>
<organism evidence="2 3">
    <name type="scientific">Holdemania filiformis DSM 12042</name>
    <dbReference type="NCBI Taxonomy" id="545696"/>
    <lineage>
        <taxon>Bacteria</taxon>
        <taxon>Bacillati</taxon>
        <taxon>Bacillota</taxon>
        <taxon>Erysipelotrichia</taxon>
        <taxon>Erysipelotrichales</taxon>
        <taxon>Erysipelotrichaceae</taxon>
        <taxon>Holdemania</taxon>
    </lineage>
</organism>
<evidence type="ECO:0000256" key="1">
    <source>
        <dbReference type="SAM" id="Phobius"/>
    </source>
</evidence>
<feature type="transmembrane region" description="Helical" evidence="1">
    <location>
        <begin position="146"/>
        <end position="166"/>
    </location>
</feature>